<accession>A0ABR9IU30</accession>
<name>A0ABR9IU30_RHIVS</name>
<dbReference type="Proteomes" id="UP000620262">
    <property type="component" value="Unassembled WGS sequence"/>
</dbReference>
<keyword evidence="2" id="KW-1185">Reference proteome</keyword>
<dbReference type="EMBL" id="JADBEC010000001">
    <property type="protein sequence ID" value="MBE1506633.1"/>
    <property type="molecule type" value="Genomic_DNA"/>
</dbReference>
<comment type="caution">
    <text evidence="1">The sequence shown here is derived from an EMBL/GenBank/DDBJ whole genome shotgun (WGS) entry which is preliminary data.</text>
</comment>
<proteinExistence type="predicted"/>
<organism evidence="1 2">
    <name type="scientific">Rhizobium viscosum</name>
    <name type="common">Arthrobacter viscosus</name>
    <dbReference type="NCBI Taxonomy" id="1673"/>
    <lineage>
        <taxon>Bacteria</taxon>
        <taxon>Pseudomonadati</taxon>
        <taxon>Pseudomonadota</taxon>
        <taxon>Alphaproteobacteria</taxon>
        <taxon>Hyphomicrobiales</taxon>
        <taxon>Rhizobiaceae</taxon>
        <taxon>Rhizobium/Agrobacterium group</taxon>
        <taxon>Rhizobium</taxon>
    </lineage>
</organism>
<evidence type="ECO:0000313" key="2">
    <source>
        <dbReference type="Proteomes" id="UP000620262"/>
    </source>
</evidence>
<sequence length="73" mass="8144">MIERHISGRDQPMTSEDLAICQRVLDAVKAEFKLDGDEEETARIAAVTIELYRQGVHNFDQLKALVSAAGDRT</sequence>
<dbReference type="RefSeq" id="WP_192730311.1">
    <property type="nucleotide sequence ID" value="NZ_BAAAVL010000018.1"/>
</dbReference>
<protein>
    <submittedName>
        <fullName evidence="1">Uncharacterized protein</fullName>
    </submittedName>
</protein>
<evidence type="ECO:0000313" key="1">
    <source>
        <dbReference type="EMBL" id="MBE1506633.1"/>
    </source>
</evidence>
<gene>
    <name evidence="1" type="ORF">H4W29_003814</name>
</gene>
<reference evidence="1 2" key="1">
    <citation type="submission" date="2020-10" db="EMBL/GenBank/DDBJ databases">
        <title>Sequencing the genomes of 1000 actinobacteria strains.</title>
        <authorList>
            <person name="Klenk H.-P."/>
        </authorList>
    </citation>
    <scope>NUCLEOTIDE SEQUENCE [LARGE SCALE GENOMIC DNA]</scope>
    <source>
        <strain evidence="1 2">DSM 7307</strain>
    </source>
</reference>